<comment type="similarity">
    <text evidence="1 6">Belongs to the aldehyde dehydrogenase family.</text>
</comment>
<dbReference type="OrthoDB" id="310895at2759"/>
<evidence type="ECO:0000256" key="4">
    <source>
        <dbReference type="ARBA" id="ARBA00024226"/>
    </source>
</evidence>
<dbReference type="InterPro" id="IPR015590">
    <property type="entry name" value="Aldehyde_DH_dom"/>
</dbReference>
<dbReference type="InterPro" id="IPR016162">
    <property type="entry name" value="Ald_DH_N"/>
</dbReference>
<dbReference type="Gene3D" id="3.40.605.10">
    <property type="entry name" value="Aldehyde Dehydrogenase, Chain A, domain 1"/>
    <property type="match status" value="1"/>
</dbReference>
<dbReference type="GO" id="GO:0046394">
    <property type="term" value="P:carboxylic acid biosynthetic process"/>
    <property type="evidence" value="ECO:0007669"/>
    <property type="project" value="UniProtKB-ARBA"/>
</dbReference>
<dbReference type="InterPro" id="IPR016163">
    <property type="entry name" value="Ald_DH_C"/>
</dbReference>
<feature type="domain" description="Aldehyde dehydrogenase" evidence="7">
    <location>
        <begin position="36"/>
        <end position="499"/>
    </location>
</feature>
<evidence type="ECO:0000259" key="7">
    <source>
        <dbReference type="Pfam" id="PF00171"/>
    </source>
</evidence>
<evidence type="ECO:0000256" key="1">
    <source>
        <dbReference type="ARBA" id="ARBA00009986"/>
    </source>
</evidence>
<dbReference type="SUPFAM" id="SSF53720">
    <property type="entry name" value="ALDH-like"/>
    <property type="match status" value="1"/>
</dbReference>
<dbReference type="STRING" id="1051890.A0A3N4LMY2"/>
<reference evidence="8 9" key="1">
    <citation type="journal article" date="2018" name="Nat. Ecol. Evol.">
        <title>Pezizomycetes genomes reveal the molecular basis of ectomycorrhizal truffle lifestyle.</title>
        <authorList>
            <person name="Murat C."/>
            <person name="Payen T."/>
            <person name="Noel B."/>
            <person name="Kuo A."/>
            <person name="Morin E."/>
            <person name="Chen J."/>
            <person name="Kohler A."/>
            <person name="Krizsan K."/>
            <person name="Balestrini R."/>
            <person name="Da Silva C."/>
            <person name="Montanini B."/>
            <person name="Hainaut M."/>
            <person name="Levati E."/>
            <person name="Barry K.W."/>
            <person name="Belfiori B."/>
            <person name="Cichocki N."/>
            <person name="Clum A."/>
            <person name="Dockter R.B."/>
            <person name="Fauchery L."/>
            <person name="Guy J."/>
            <person name="Iotti M."/>
            <person name="Le Tacon F."/>
            <person name="Lindquist E.A."/>
            <person name="Lipzen A."/>
            <person name="Malagnac F."/>
            <person name="Mello A."/>
            <person name="Molinier V."/>
            <person name="Miyauchi S."/>
            <person name="Poulain J."/>
            <person name="Riccioni C."/>
            <person name="Rubini A."/>
            <person name="Sitrit Y."/>
            <person name="Splivallo R."/>
            <person name="Traeger S."/>
            <person name="Wang M."/>
            <person name="Zifcakova L."/>
            <person name="Wipf D."/>
            <person name="Zambonelli A."/>
            <person name="Paolocci F."/>
            <person name="Nowrousian M."/>
            <person name="Ottonello S."/>
            <person name="Baldrian P."/>
            <person name="Spatafora J.W."/>
            <person name="Henrissat B."/>
            <person name="Nagy L.G."/>
            <person name="Aury J.M."/>
            <person name="Wincker P."/>
            <person name="Grigoriev I.V."/>
            <person name="Bonfante P."/>
            <person name="Martin F.M."/>
        </authorList>
    </citation>
    <scope>NUCLEOTIDE SEQUENCE [LARGE SCALE GENOMIC DNA]</scope>
    <source>
        <strain evidence="8 9">ATCC MYA-4762</strain>
    </source>
</reference>
<proteinExistence type="inferred from homology"/>
<organism evidence="8 9">
    <name type="scientific">Terfezia boudieri ATCC MYA-4762</name>
    <dbReference type="NCBI Taxonomy" id="1051890"/>
    <lineage>
        <taxon>Eukaryota</taxon>
        <taxon>Fungi</taxon>
        <taxon>Dikarya</taxon>
        <taxon>Ascomycota</taxon>
        <taxon>Pezizomycotina</taxon>
        <taxon>Pezizomycetes</taxon>
        <taxon>Pezizales</taxon>
        <taxon>Pezizaceae</taxon>
        <taxon>Terfezia</taxon>
    </lineage>
</organism>
<dbReference type="EC" id="1.2.1.3" evidence="4"/>
<keyword evidence="9" id="KW-1185">Reference proteome</keyword>
<dbReference type="GO" id="GO:0004029">
    <property type="term" value="F:aldehyde dehydrogenase (NAD+) activity"/>
    <property type="evidence" value="ECO:0007669"/>
    <property type="project" value="UniProtKB-EC"/>
</dbReference>
<dbReference type="InterPro" id="IPR016161">
    <property type="entry name" value="Ald_DH/histidinol_DH"/>
</dbReference>
<keyword evidence="3" id="KW-0520">NAD</keyword>
<dbReference type="FunFam" id="3.40.605.10:FF:000050">
    <property type="entry name" value="Aldehyde dehydrogenase, mitochondrial"/>
    <property type="match status" value="1"/>
</dbReference>
<dbReference type="InterPro" id="IPR029510">
    <property type="entry name" value="Ald_DH_CS_GLU"/>
</dbReference>
<evidence type="ECO:0000256" key="2">
    <source>
        <dbReference type="ARBA" id="ARBA00023002"/>
    </source>
</evidence>
<dbReference type="FunFam" id="3.40.309.10:FF:000012">
    <property type="entry name" value="Betaine aldehyde dehydrogenase"/>
    <property type="match status" value="1"/>
</dbReference>
<evidence type="ECO:0000256" key="6">
    <source>
        <dbReference type="RuleBase" id="RU003345"/>
    </source>
</evidence>
<feature type="active site" evidence="5">
    <location>
        <position position="275"/>
    </location>
</feature>
<name>A0A3N4LMY2_9PEZI</name>
<dbReference type="Gene3D" id="3.40.309.10">
    <property type="entry name" value="Aldehyde Dehydrogenase, Chain A, domain 2"/>
    <property type="match status" value="1"/>
</dbReference>
<dbReference type="AlphaFoldDB" id="A0A3N4LMY2"/>
<dbReference type="GO" id="GO:0006598">
    <property type="term" value="P:polyamine catabolic process"/>
    <property type="evidence" value="ECO:0007669"/>
    <property type="project" value="TreeGrafter"/>
</dbReference>
<accession>A0A3N4LMY2</accession>
<protein>
    <recommendedName>
        <fullName evidence="4">aldehyde dehydrogenase (NAD(+))</fullName>
        <ecNumber evidence="4">1.2.1.3</ecNumber>
    </recommendedName>
</protein>
<gene>
    <name evidence="8" type="ORF">L211DRAFT_785413</name>
</gene>
<dbReference type="InParanoid" id="A0A3N4LMY2"/>
<evidence type="ECO:0000313" key="9">
    <source>
        <dbReference type="Proteomes" id="UP000267821"/>
    </source>
</evidence>
<dbReference type="PANTHER" id="PTHR43720:SF2">
    <property type="entry name" value="2-AMINOMUCONIC SEMIALDEHYDE DEHYDROGENASE"/>
    <property type="match status" value="1"/>
</dbReference>
<dbReference type="PANTHER" id="PTHR43720">
    <property type="entry name" value="2-AMINOMUCONIC SEMIALDEHYDE DEHYDROGENASE"/>
    <property type="match status" value="1"/>
</dbReference>
<keyword evidence="2 6" id="KW-0560">Oxidoreductase</keyword>
<sequence length="507" mass="54903">MESTLAKLALPLARELTAPNGVKYTQPLGLFIDNKFVRSKSGDILATINPTNEEEITSVYAADVADVDTAVVAARAAFESPTWSELTPEARGRLLYRLADLIEENSKVLATIEMTYRDNGKPYSVCLAEDVLESIRVLRYYAGWADKIYGRTIDVGPRKLAYTLHQPIGVCGQIIPWNYPLMASWKLGPALATGNTVILKPAEQCPLSALYLANLVKETGFPPGVVNILPGYGDKAGAAIASHPGIDKIAFTGSTTTGSLVMKAASANLKNITLETGGKSPLIVFDDADLDQAVKWSHIGIMSNMGQICTATSRIFVQESIYERFIDAFKMQTEKISQIGDPFAESTFQGPQVSRKQWERVMAYIASGQSEGAKLVIGGTKHGDKGYFIAPTIFMNVEDHMVISREEIFGPVVTIASFKSEEEAVKRANKSNYGLGAAIFTQNMTRAHKVAAKIQAGMVWINSSNDSHFGIPFGGVKQSGIGQELGEYALSAYTNAKAVHVNLGTML</sequence>
<dbReference type="Proteomes" id="UP000267821">
    <property type="component" value="Unassembled WGS sequence"/>
</dbReference>
<dbReference type="Pfam" id="PF00171">
    <property type="entry name" value="Aldedh"/>
    <property type="match status" value="1"/>
</dbReference>
<evidence type="ECO:0000256" key="5">
    <source>
        <dbReference type="PROSITE-ProRule" id="PRU10007"/>
    </source>
</evidence>
<dbReference type="EMBL" id="ML121542">
    <property type="protein sequence ID" value="RPB24273.1"/>
    <property type="molecule type" value="Genomic_DNA"/>
</dbReference>
<dbReference type="FunFam" id="3.40.605.10:FF:000026">
    <property type="entry name" value="Aldehyde dehydrogenase, putative"/>
    <property type="match status" value="1"/>
</dbReference>
<evidence type="ECO:0000256" key="3">
    <source>
        <dbReference type="ARBA" id="ARBA00023027"/>
    </source>
</evidence>
<dbReference type="PROSITE" id="PS00687">
    <property type="entry name" value="ALDEHYDE_DEHYDR_GLU"/>
    <property type="match status" value="1"/>
</dbReference>
<evidence type="ECO:0000313" key="8">
    <source>
        <dbReference type="EMBL" id="RPB24273.1"/>
    </source>
</evidence>